<dbReference type="GO" id="GO:1990414">
    <property type="term" value="P:replication-born double-strand break repair via sister chromatid exchange"/>
    <property type="evidence" value="ECO:0007669"/>
    <property type="project" value="TreeGrafter"/>
</dbReference>
<proteinExistence type="inferred from homology"/>
<dbReference type="GO" id="GO:0051301">
    <property type="term" value="P:cell division"/>
    <property type="evidence" value="ECO:0007669"/>
    <property type="project" value="UniProtKB-KW"/>
</dbReference>
<feature type="compositionally biased region" description="Polar residues" evidence="8">
    <location>
        <begin position="469"/>
        <end position="479"/>
    </location>
</feature>
<dbReference type="GO" id="GO:0007059">
    <property type="term" value="P:chromosome segregation"/>
    <property type="evidence" value="ECO:0007669"/>
    <property type="project" value="UniProtKB-KW"/>
</dbReference>
<dbReference type="InterPro" id="IPR006909">
    <property type="entry name" value="Rad21/Rec8_C_eu"/>
</dbReference>
<dbReference type="GO" id="GO:0003682">
    <property type="term" value="F:chromatin binding"/>
    <property type="evidence" value="ECO:0007669"/>
    <property type="project" value="TreeGrafter"/>
</dbReference>
<dbReference type="SUPFAM" id="SSF46785">
    <property type="entry name" value="Winged helix' DNA-binding domain"/>
    <property type="match status" value="1"/>
</dbReference>
<keyword evidence="3" id="KW-0132">Cell division</keyword>
<dbReference type="GO" id="GO:0007062">
    <property type="term" value="P:sister chromatid cohesion"/>
    <property type="evidence" value="ECO:0007669"/>
    <property type="project" value="InterPro"/>
</dbReference>
<feature type="region of interest" description="Disordered" evidence="8">
    <location>
        <begin position="182"/>
        <end position="232"/>
    </location>
</feature>
<dbReference type="Pfam" id="PF04825">
    <property type="entry name" value="Rad21_Rec8_N"/>
    <property type="match status" value="1"/>
</dbReference>
<comment type="subcellular location">
    <subcellularLocation>
        <location evidence="1">Nucleus</location>
    </subcellularLocation>
</comment>
<feature type="domain" description="Rad21/Rec8-like protein C-terminal eukaryotic" evidence="9">
    <location>
        <begin position="568"/>
        <end position="616"/>
    </location>
</feature>
<evidence type="ECO:0000259" key="9">
    <source>
        <dbReference type="Pfam" id="PF04824"/>
    </source>
</evidence>
<dbReference type="EMBL" id="JARAOO010000012">
    <property type="protein sequence ID" value="KAJ7949117.1"/>
    <property type="molecule type" value="Genomic_DNA"/>
</dbReference>
<evidence type="ECO:0000313" key="12">
    <source>
        <dbReference type="Proteomes" id="UP001163823"/>
    </source>
</evidence>
<keyword evidence="12" id="KW-1185">Reference proteome</keyword>
<comment type="subunit">
    <text evidence="7">Component of the cohesin complex.</text>
</comment>
<evidence type="ECO:0000256" key="8">
    <source>
        <dbReference type="SAM" id="MobiDB-lite"/>
    </source>
</evidence>
<keyword evidence="5" id="KW-0159">Chromosome partition</keyword>
<dbReference type="GO" id="GO:0005634">
    <property type="term" value="C:nucleus"/>
    <property type="evidence" value="ECO:0007669"/>
    <property type="project" value="UniProtKB-SubCell"/>
</dbReference>
<evidence type="ECO:0000256" key="2">
    <source>
        <dbReference type="ARBA" id="ARBA00009870"/>
    </source>
</evidence>
<organism evidence="11 12">
    <name type="scientific">Quillaja saponaria</name>
    <name type="common">Soap bark tree</name>
    <dbReference type="NCBI Taxonomy" id="32244"/>
    <lineage>
        <taxon>Eukaryota</taxon>
        <taxon>Viridiplantae</taxon>
        <taxon>Streptophyta</taxon>
        <taxon>Embryophyta</taxon>
        <taxon>Tracheophyta</taxon>
        <taxon>Spermatophyta</taxon>
        <taxon>Magnoliopsida</taxon>
        <taxon>eudicotyledons</taxon>
        <taxon>Gunneridae</taxon>
        <taxon>Pentapetalae</taxon>
        <taxon>rosids</taxon>
        <taxon>fabids</taxon>
        <taxon>Fabales</taxon>
        <taxon>Quillajaceae</taxon>
        <taxon>Quillaja</taxon>
    </lineage>
</organism>
<dbReference type="InterPro" id="IPR039781">
    <property type="entry name" value="Rad21/Rec8-like"/>
</dbReference>
<protein>
    <submittedName>
        <fullName evidence="11">Sister chromatid cohesion 1 protein 3</fullName>
    </submittedName>
</protein>
<keyword evidence="4" id="KW-0131">Cell cycle</keyword>
<name>A0AAD7L0D1_QUISA</name>
<evidence type="ECO:0000256" key="1">
    <source>
        <dbReference type="ARBA" id="ARBA00004123"/>
    </source>
</evidence>
<dbReference type="InterPro" id="IPR006910">
    <property type="entry name" value="Rad21_Rec8_N"/>
</dbReference>
<keyword evidence="4" id="KW-0498">Mitosis</keyword>
<dbReference type="FunFam" id="1.10.10.580:FF:000002">
    <property type="entry name" value="Sister chromatid cohesion 1 protein 4"/>
    <property type="match status" value="1"/>
</dbReference>
<dbReference type="Pfam" id="PF04824">
    <property type="entry name" value="Rad21_Rec8"/>
    <property type="match status" value="1"/>
</dbReference>
<dbReference type="GO" id="GO:0008278">
    <property type="term" value="C:cohesin complex"/>
    <property type="evidence" value="ECO:0007669"/>
    <property type="project" value="InterPro"/>
</dbReference>
<feature type="region of interest" description="Disordered" evidence="8">
    <location>
        <begin position="275"/>
        <end position="330"/>
    </location>
</feature>
<evidence type="ECO:0000313" key="11">
    <source>
        <dbReference type="EMBL" id="KAJ7949117.1"/>
    </source>
</evidence>
<dbReference type="CDD" id="cd21793">
    <property type="entry name" value="Rad21_Rec8_M_AtSYN1-like"/>
    <property type="match status" value="1"/>
</dbReference>
<evidence type="ECO:0000256" key="5">
    <source>
        <dbReference type="ARBA" id="ARBA00022829"/>
    </source>
</evidence>
<dbReference type="InterPro" id="IPR036390">
    <property type="entry name" value="WH_DNA-bd_sf"/>
</dbReference>
<evidence type="ECO:0000256" key="3">
    <source>
        <dbReference type="ARBA" id="ARBA00022618"/>
    </source>
</evidence>
<keyword evidence="6" id="KW-0539">Nucleus</keyword>
<dbReference type="PANTHER" id="PTHR12585">
    <property type="entry name" value="SCC1 / RAD21 FAMILY MEMBER"/>
    <property type="match status" value="1"/>
</dbReference>
<sequence>MFYSQTFLARKGPLGTVWCAAHLQHRLKKSHYTSTDINSTVDRIMFPEVPIALRMSGHLLLGVVRIYSKKVDYLFQDCNVVLTGLSKAFASIQLTLPEDARQAPFQSITRPDTFNLDLQDLDDDIHFEGVEDTHLRTQEEITLTDQIPNETEPYFAVVFEEDSNMETSQLESEPIRMAEDMPIIDDDPSFSNQTEVPKPGPDEENPPPKDPSSSNQTQAPKEGPDTGNSPPAIEILRQSIADVNFPPVFPDESNNCTEPNRSLDQTMNVNEIQSMIDDSPYGPSSIPFQQGSGPPTSAASQEPPENFEHNSPHLELQSTPHVEQPRMRGRKRKQFFDESTVLRNKFIKKGLQDPNDLLRMRKSVPISALSAWKLNNSLRKEQVFDQPSLTGMCTDLCNIFKKDNICKNQTQVEPIARAPSLTATVLADVEEIEHLRNIEDNERNFFPEVVSSPGRRDNSPHASPEVRTNDVTTLPSTPDLMQSPGPLASVMETPMTFVVDKSGLSETLELIDSPYQEDLYFLEADNNTPTRSQGSEGVNSLSVRTRAVAQYLKRHSPISPIPEDLSGDLSLKKILEGKTRKLCARMFFETLVLKSYGLIDVEQEEPYSDISLKLTSTLSKAQF</sequence>
<dbReference type="Gene3D" id="1.10.10.580">
    <property type="entry name" value="Structural maintenance of chromosome 1. Chain E"/>
    <property type="match status" value="1"/>
</dbReference>
<accession>A0AAD7L0D1</accession>
<dbReference type="InterPro" id="IPR023093">
    <property type="entry name" value="ScpA-like_C"/>
</dbReference>
<evidence type="ECO:0000256" key="7">
    <source>
        <dbReference type="ARBA" id="ARBA00064543"/>
    </source>
</evidence>
<evidence type="ECO:0000256" key="4">
    <source>
        <dbReference type="ARBA" id="ARBA00022776"/>
    </source>
</evidence>
<feature type="domain" description="Rad21/Rec8-like protein N-terminal" evidence="10">
    <location>
        <begin position="1"/>
        <end position="102"/>
    </location>
</feature>
<evidence type="ECO:0000256" key="6">
    <source>
        <dbReference type="ARBA" id="ARBA00023242"/>
    </source>
</evidence>
<dbReference type="AlphaFoldDB" id="A0AAD7L0D1"/>
<reference evidence="11" key="1">
    <citation type="journal article" date="2023" name="Science">
        <title>Elucidation of the pathway for biosynthesis of saponin adjuvants from the soapbark tree.</title>
        <authorList>
            <person name="Reed J."/>
            <person name="Orme A."/>
            <person name="El-Demerdash A."/>
            <person name="Owen C."/>
            <person name="Martin L.B.B."/>
            <person name="Misra R.C."/>
            <person name="Kikuchi S."/>
            <person name="Rejzek M."/>
            <person name="Martin A.C."/>
            <person name="Harkess A."/>
            <person name="Leebens-Mack J."/>
            <person name="Louveau T."/>
            <person name="Stephenson M.J."/>
            <person name="Osbourn A."/>
        </authorList>
    </citation>
    <scope>NUCLEOTIDE SEQUENCE</scope>
    <source>
        <strain evidence="11">S10</strain>
    </source>
</reference>
<evidence type="ECO:0000259" key="10">
    <source>
        <dbReference type="Pfam" id="PF04825"/>
    </source>
</evidence>
<dbReference type="PANTHER" id="PTHR12585:SF55">
    <property type="entry name" value="SISTER CHROMATID COHESION 1 PROTEIN 3"/>
    <property type="match status" value="1"/>
</dbReference>
<feature type="compositionally biased region" description="Polar residues" evidence="8">
    <location>
        <begin position="286"/>
        <end position="300"/>
    </location>
</feature>
<gene>
    <name evidence="11" type="ORF">O6P43_029497</name>
</gene>
<feature type="region of interest" description="Disordered" evidence="8">
    <location>
        <begin position="448"/>
        <end position="479"/>
    </location>
</feature>
<dbReference type="Proteomes" id="UP001163823">
    <property type="component" value="Chromosome 12"/>
</dbReference>
<dbReference type="KEGG" id="qsa:O6P43_029497"/>
<comment type="similarity">
    <text evidence="2">Belongs to the rad21 family.</text>
</comment>
<comment type="caution">
    <text evidence="11">The sequence shown here is derived from an EMBL/GenBank/DDBJ whole genome shotgun (WGS) entry which is preliminary data.</text>
</comment>